<dbReference type="EMBL" id="CP029343">
    <property type="protein sequence ID" value="AWL04330.1"/>
    <property type="molecule type" value="Genomic_DNA"/>
</dbReference>
<evidence type="ECO:0000256" key="2">
    <source>
        <dbReference type="ARBA" id="ARBA00022490"/>
    </source>
</evidence>
<proteinExistence type="predicted"/>
<dbReference type="KEGG" id="mtim:DIR46_07700"/>
<dbReference type="Proteomes" id="UP000245820">
    <property type="component" value="Chromosome"/>
</dbReference>
<dbReference type="GO" id="GO:0005737">
    <property type="term" value="C:cytoplasm"/>
    <property type="evidence" value="ECO:0007669"/>
    <property type="project" value="UniProtKB-SubCell"/>
</dbReference>
<sequence length="241" mass="26385">MQARHWGPTIAGTAELRYQVYRAHGGLLSIGAFVDRVFLINMEDDPTGMYLGGGNSANVDALRHGVTYCDETQRESYALTIQNGRIHDASGNLFDTSSRETAFSGHGWAIFVLGFDNRLYANSHIVNMFHHSSFFAGGPVQCGGELCCIAGRLRYITSKTGHYKSGRNEFYRVLSFLEYQGVVLNNALAAADIRANQKYFRASAIYHAHGKEPGDATPVLTTSPPKLTAPGVPHWPTVMGP</sequence>
<organism evidence="3 4">
    <name type="scientific">Massilia oculi</name>
    <dbReference type="NCBI Taxonomy" id="945844"/>
    <lineage>
        <taxon>Bacteria</taxon>
        <taxon>Pseudomonadati</taxon>
        <taxon>Pseudomonadota</taxon>
        <taxon>Betaproteobacteria</taxon>
        <taxon>Burkholderiales</taxon>
        <taxon>Oxalobacteraceae</taxon>
        <taxon>Telluria group</taxon>
        <taxon>Massilia</taxon>
    </lineage>
</organism>
<name>A0A2S2DG49_9BURK</name>
<keyword evidence="4" id="KW-1185">Reference proteome</keyword>
<keyword evidence="2" id="KW-0963">Cytoplasm</keyword>
<protein>
    <submittedName>
        <fullName evidence="3">Uncharacterized protein</fullName>
    </submittedName>
</protein>
<dbReference type="AlphaFoldDB" id="A0A2S2DG49"/>
<evidence type="ECO:0000313" key="3">
    <source>
        <dbReference type="EMBL" id="AWL04330.1"/>
    </source>
</evidence>
<comment type="subcellular location">
    <subcellularLocation>
        <location evidence="1">Cytoplasm</location>
    </subcellularLocation>
</comment>
<evidence type="ECO:0000313" key="4">
    <source>
        <dbReference type="Proteomes" id="UP000245820"/>
    </source>
</evidence>
<evidence type="ECO:0000256" key="1">
    <source>
        <dbReference type="ARBA" id="ARBA00004496"/>
    </source>
</evidence>
<reference evidence="3 4" key="1">
    <citation type="submission" date="2018-05" db="EMBL/GenBank/DDBJ databases">
        <title>Complete genome sequence of Massilia oculi sp. nov. CCUG 43427T (=DSM 26321T), the type strain of M. oculi, and comparison with genome sequences of other Massilia strains.</title>
        <authorList>
            <person name="Zhu B."/>
        </authorList>
    </citation>
    <scope>NUCLEOTIDE SEQUENCE [LARGE SCALE GENOMIC DNA]</scope>
    <source>
        <strain evidence="3 4">CCUG 43427</strain>
    </source>
</reference>
<dbReference type="PANTHER" id="PTHR31250:SF27">
    <property type="entry name" value="IQ DOMAIN-CONTAINING PROTEIN IQM5"/>
    <property type="match status" value="1"/>
</dbReference>
<dbReference type="OrthoDB" id="197187at2"/>
<gene>
    <name evidence="3" type="ORF">DIR46_07700</name>
</gene>
<accession>A0A2S2DG49</accession>
<dbReference type="InterPro" id="IPR044159">
    <property type="entry name" value="IQM"/>
</dbReference>
<dbReference type="PANTHER" id="PTHR31250">
    <property type="entry name" value="IQ DOMAIN-CONTAINING PROTEIN IQM3"/>
    <property type="match status" value="1"/>
</dbReference>